<dbReference type="EMBL" id="SWAV01000001">
    <property type="protein sequence ID" value="TKA93702.1"/>
    <property type="molecule type" value="Genomic_DNA"/>
</dbReference>
<evidence type="ECO:0000313" key="3">
    <source>
        <dbReference type="EMBL" id="TKA93702.1"/>
    </source>
</evidence>
<dbReference type="AlphaFoldDB" id="A0A4U0YMX1"/>
<feature type="region of interest" description="Disordered" evidence="1">
    <location>
        <begin position="36"/>
        <end position="57"/>
    </location>
</feature>
<dbReference type="Gene3D" id="6.20.450.20">
    <property type="match status" value="1"/>
</dbReference>
<dbReference type="Proteomes" id="UP000305198">
    <property type="component" value="Unassembled WGS sequence"/>
</dbReference>
<dbReference type="InterPro" id="IPR048851">
    <property type="entry name" value="PaaA2_dom"/>
</dbReference>
<evidence type="ECO:0000259" key="2">
    <source>
        <dbReference type="Pfam" id="PF21217"/>
    </source>
</evidence>
<protein>
    <submittedName>
        <fullName evidence="3">Stability determinant</fullName>
    </submittedName>
</protein>
<organism evidence="3 4">
    <name type="scientific">Halopseudomonas bauzanensis</name>
    <dbReference type="NCBI Taxonomy" id="653930"/>
    <lineage>
        <taxon>Bacteria</taxon>
        <taxon>Pseudomonadati</taxon>
        <taxon>Pseudomonadota</taxon>
        <taxon>Gammaproteobacteria</taxon>
        <taxon>Pseudomonadales</taxon>
        <taxon>Pseudomonadaceae</taxon>
        <taxon>Halopseudomonas</taxon>
    </lineage>
</organism>
<dbReference type="Pfam" id="PF21217">
    <property type="entry name" value="PaaA2"/>
    <property type="match status" value="1"/>
</dbReference>
<reference evidence="3 4" key="1">
    <citation type="submission" date="2019-04" db="EMBL/GenBank/DDBJ databases">
        <title>Crypto-aerobic microbial life in anoxic (sulfidic) marine sediments.</title>
        <authorList>
            <person name="Bhattacharya S."/>
            <person name="Roy C."/>
            <person name="Mondal N."/>
            <person name="Sarkar J."/>
            <person name="Mandal S."/>
            <person name="Rameez M.J."/>
            <person name="Ghosh W."/>
        </authorList>
    </citation>
    <scope>NUCLEOTIDE SEQUENCE [LARGE SCALE GENOMIC DNA]</scope>
    <source>
        <strain evidence="3 4">SBBB</strain>
    </source>
</reference>
<feature type="domain" description="Stability determinant" evidence="2">
    <location>
        <begin position="16"/>
        <end position="44"/>
    </location>
</feature>
<proteinExistence type="predicted"/>
<dbReference type="RefSeq" id="WP_136868978.1">
    <property type="nucleotide sequence ID" value="NZ_SWAV01000001.1"/>
</dbReference>
<accession>A0A4U0YMX1</accession>
<evidence type="ECO:0000256" key="1">
    <source>
        <dbReference type="SAM" id="MobiDB-lite"/>
    </source>
</evidence>
<gene>
    <name evidence="3" type="ORF">FA869_01645</name>
</gene>
<name>A0A4U0YMX1_9GAMM</name>
<sequence length="57" mass="6511">MSAHLSPIVSEFETEEHAASHDRWCRTKVQEAMNNTKPKLAHDEEAAKKVRAERPLV</sequence>
<comment type="caution">
    <text evidence="3">The sequence shown here is derived from an EMBL/GenBank/DDBJ whole genome shotgun (WGS) entry which is preliminary data.</text>
</comment>
<evidence type="ECO:0000313" key="4">
    <source>
        <dbReference type="Proteomes" id="UP000305198"/>
    </source>
</evidence>
<feature type="compositionally biased region" description="Basic and acidic residues" evidence="1">
    <location>
        <begin position="40"/>
        <end position="57"/>
    </location>
</feature>